<proteinExistence type="predicted"/>
<keyword evidence="1" id="KW-0723">Serine/threonine-protein kinase</keyword>
<evidence type="ECO:0000256" key="4">
    <source>
        <dbReference type="ARBA" id="ARBA00022777"/>
    </source>
</evidence>
<sequence>MSDGYAKLADFDFSKSLISENKETSTLCGTLLYVAPEIFHQVPYSFTVDYWPLGIVIDEMVEGITPFFQFGNSESNDYYLSQYSLREIEKRASKCPLKTPIRSNPLEVISSTQSPHLSHIDEQSQFATLTMDEDKFYDFSLSISE</sequence>
<dbReference type="EMBL" id="CAJOBS010000024">
    <property type="protein sequence ID" value="CAF4471689.1"/>
    <property type="molecule type" value="Genomic_DNA"/>
</dbReference>
<keyword evidence="4" id="KW-0418">Kinase</keyword>
<dbReference type="Pfam" id="PF00069">
    <property type="entry name" value="Pkinase"/>
    <property type="match status" value="1"/>
</dbReference>
<evidence type="ECO:0000313" key="7">
    <source>
        <dbReference type="EMBL" id="CAF3695314.1"/>
    </source>
</evidence>
<reference evidence="8" key="1">
    <citation type="submission" date="2021-02" db="EMBL/GenBank/DDBJ databases">
        <authorList>
            <person name="Nowell W R."/>
        </authorList>
    </citation>
    <scope>NUCLEOTIDE SEQUENCE</scope>
</reference>
<evidence type="ECO:0000256" key="5">
    <source>
        <dbReference type="ARBA" id="ARBA00022840"/>
    </source>
</evidence>
<evidence type="ECO:0000313" key="9">
    <source>
        <dbReference type="Proteomes" id="UP000663838"/>
    </source>
</evidence>
<protein>
    <recommendedName>
        <fullName evidence="6">Protein kinase domain-containing protein</fullName>
    </recommendedName>
</protein>
<keyword evidence="2" id="KW-0808">Transferase</keyword>
<keyword evidence="5" id="KW-0067">ATP-binding</keyword>
<dbReference type="GO" id="GO:0004674">
    <property type="term" value="F:protein serine/threonine kinase activity"/>
    <property type="evidence" value="ECO:0007669"/>
    <property type="project" value="UniProtKB-KW"/>
</dbReference>
<gene>
    <name evidence="7" type="ORF">KIK155_LOCUS26266</name>
    <name evidence="8" type="ORF">TOA249_LOCUS990</name>
</gene>
<dbReference type="Proteomes" id="UP000663838">
    <property type="component" value="Unassembled WGS sequence"/>
</dbReference>
<dbReference type="PANTHER" id="PTHR24353">
    <property type="entry name" value="CYCLIC NUCLEOTIDE-DEPENDENT PROTEIN KINASE"/>
    <property type="match status" value="1"/>
</dbReference>
<evidence type="ECO:0000259" key="6">
    <source>
        <dbReference type="PROSITE" id="PS50011"/>
    </source>
</evidence>
<name>A0A820TIG7_9BILA</name>
<dbReference type="EMBL" id="CAJNYV010004813">
    <property type="protein sequence ID" value="CAF3695314.1"/>
    <property type="molecule type" value="Genomic_DNA"/>
</dbReference>
<evidence type="ECO:0000256" key="2">
    <source>
        <dbReference type="ARBA" id="ARBA00022679"/>
    </source>
</evidence>
<evidence type="ECO:0000256" key="1">
    <source>
        <dbReference type="ARBA" id="ARBA00022527"/>
    </source>
</evidence>
<accession>A0A820TIG7</accession>
<feature type="domain" description="Protein kinase" evidence="6">
    <location>
        <begin position="1"/>
        <end position="145"/>
    </location>
</feature>
<dbReference type="AlphaFoldDB" id="A0A820TIG7"/>
<dbReference type="Proteomes" id="UP000663865">
    <property type="component" value="Unassembled WGS sequence"/>
</dbReference>
<comment type="caution">
    <text evidence="8">The sequence shown here is derived from an EMBL/GenBank/DDBJ whole genome shotgun (WGS) entry which is preliminary data.</text>
</comment>
<keyword evidence="3" id="KW-0547">Nucleotide-binding</keyword>
<organism evidence="8 9">
    <name type="scientific">Rotaria socialis</name>
    <dbReference type="NCBI Taxonomy" id="392032"/>
    <lineage>
        <taxon>Eukaryota</taxon>
        <taxon>Metazoa</taxon>
        <taxon>Spiralia</taxon>
        <taxon>Gnathifera</taxon>
        <taxon>Rotifera</taxon>
        <taxon>Eurotatoria</taxon>
        <taxon>Bdelloidea</taxon>
        <taxon>Philodinida</taxon>
        <taxon>Philodinidae</taxon>
        <taxon>Rotaria</taxon>
    </lineage>
</organism>
<dbReference type="InterPro" id="IPR011009">
    <property type="entry name" value="Kinase-like_dom_sf"/>
</dbReference>
<dbReference type="GO" id="GO:0005524">
    <property type="term" value="F:ATP binding"/>
    <property type="evidence" value="ECO:0007669"/>
    <property type="project" value="UniProtKB-KW"/>
</dbReference>
<dbReference type="Gene3D" id="1.10.510.10">
    <property type="entry name" value="Transferase(Phosphotransferase) domain 1"/>
    <property type="match status" value="1"/>
</dbReference>
<dbReference type="SUPFAM" id="SSF56112">
    <property type="entry name" value="Protein kinase-like (PK-like)"/>
    <property type="match status" value="1"/>
</dbReference>
<dbReference type="InterPro" id="IPR000719">
    <property type="entry name" value="Prot_kinase_dom"/>
</dbReference>
<evidence type="ECO:0000256" key="3">
    <source>
        <dbReference type="ARBA" id="ARBA00022741"/>
    </source>
</evidence>
<evidence type="ECO:0000313" key="8">
    <source>
        <dbReference type="EMBL" id="CAF4471689.1"/>
    </source>
</evidence>
<dbReference type="PROSITE" id="PS50011">
    <property type="entry name" value="PROTEIN_KINASE_DOM"/>
    <property type="match status" value="1"/>
</dbReference>